<evidence type="ECO:0000256" key="13">
    <source>
        <dbReference type="SAM" id="MobiDB-lite"/>
    </source>
</evidence>
<sequence>MEQSNSGIYYPELFSNEIISQNVQQSNISLNCQESISNESLTHFTQHQNSVYNPVTTSDHRIIYAMEPSNSYLNYFGEIYSENNSSSMQQTSSFLHEPSLKPSESISRDMQLSSIPQKYTGSISNDLVTHFQQRQNSVHNPIHNLSESISYGTEQSRSYLNYPRSISRENNSSSMQHSNLYVNYPGSMSRENNSSSTQHSSLYVNYPVSTSCENNSSSTQHSSSYINNLGSMSRENTSSYLQHSSSSLHAPVSNTNESASRNMYMEIQEPSYNFGKVHANKNISFHIKNSNSSFANLESTLRGCISNDMQDLSSSFNYHKAPSNDFISSQNHQTYSPLLYSEPATRKFVTNEFLNSYNSSNFPRPKILKSTTCDTEQSNASLVQSGVTSIETASSDDQNHLLFPFTSRQDSSENVSHKIRNTKIVSKYTGSLYQETISPNTENRSSSSCIPLPISNKNNSYNMQQSNSSFYHPESISNEIYSRDMEPSNSTTEQNMRTELTEHHLTHTGEKRYKLFTLEKEEEKNVTFPAVSICNFNRIKLECIDPGQSNNINEEPVKGTPLLLSERRHLFQCSNIQSSKRSKREKDRQRFLINFYEMDEETRRTNGHEPFEFIKSCFFNRKICSENLTTSFENLRYGNCVTLYKKTREMEPLYVSHIGKDSGLVLDLNLETSFYSPATEIVGARVVIHDPNETPSPEEQGFNVAPGYEISVSQRQSVMYRLPTPFRDHCVVYEQRQGSSVQSQKDCVRTCIQTENFAKCGCMDQTLSVMNNLKHCNLINQTQMCCLNDVLKNMSNSGPICDCPQPCRTTSYNEILSRAIWPSKARILKEPSTFQYFRKGGVRLNIFYSSLERTMYKQKAKFEGFELLSFLGCELGLWLGLSLLGMFDVMERLPLIVRRMFFGRTV</sequence>
<keyword evidence="9" id="KW-0472">Membrane</keyword>
<keyword evidence="3 12" id="KW-0813">Transport</keyword>
<keyword evidence="15" id="KW-1185">Reference proteome</keyword>
<dbReference type="PANTHER" id="PTHR11690">
    <property type="entry name" value="AMILORIDE-SENSITIVE SODIUM CHANNEL-RELATED"/>
    <property type="match status" value="1"/>
</dbReference>
<dbReference type="GO" id="GO:0005886">
    <property type="term" value="C:plasma membrane"/>
    <property type="evidence" value="ECO:0007669"/>
    <property type="project" value="TreeGrafter"/>
</dbReference>
<comment type="similarity">
    <text evidence="2 12">Belongs to the amiloride-sensitive sodium channel (TC 1.A.6) family.</text>
</comment>
<evidence type="ECO:0000256" key="6">
    <source>
        <dbReference type="ARBA" id="ARBA00022989"/>
    </source>
</evidence>
<keyword evidence="4 12" id="KW-0894">Sodium channel</keyword>
<dbReference type="AlphaFoldDB" id="A0A8X6TVN8"/>
<organism evidence="14 15">
    <name type="scientific">Nephila pilipes</name>
    <name type="common">Giant wood spider</name>
    <name type="synonym">Nephila maculata</name>
    <dbReference type="NCBI Taxonomy" id="299642"/>
    <lineage>
        <taxon>Eukaryota</taxon>
        <taxon>Metazoa</taxon>
        <taxon>Ecdysozoa</taxon>
        <taxon>Arthropoda</taxon>
        <taxon>Chelicerata</taxon>
        <taxon>Arachnida</taxon>
        <taxon>Araneae</taxon>
        <taxon>Araneomorphae</taxon>
        <taxon>Entelegynae</taxon>
        <taxon>Araneoidea</taxon>
        <taxon>Nephilidae</taxon>
        <taxon>Nephila</taxon>
    </lineage>
</organism>
<evidence type="ECO:0000256" key="1">
    <source>
        <dbReference type="ARBA" id="ARBA00004141"/>
    </source>
</evidence>
<gene>
    <name evidence="14" type="primary">asic4b</name>
    <name evidence="14" type="ORF">NPIL_314701</name>
</gene>
<evidence type="ECO:0000256" key="4">
    <source>
        <dbReference type="ARBA" id="ARBA00022461"/>
    </source>
</evidence>
<keyword evidence="11 12" id="KW-0407">Ion channel</keyword>
<keyword evidence="8 12" id="KW-0406">Ion transport</keyword>
<dbReference type="OrthoDB" id="10051479at2759"/>
<dbReference type="Gene3D" id="1.10.287.770">
    <property type="entry name" value="YojJ-like"/>
    <property type="match status" value="1"/>
</dbReference>
<dbReference type="InterPro" id="IPR001873">
    <property type="entry name" value="ENaC"/>
</dbReference>
<proteinExistence type="inferred from homology"/>
<dbReference type="Proteomes" id="UP000887013">
    <property type="component" value="Unassembled WGS sequence"/>
</dbReference>
<dbReference type="GO" id="GO:0015280">
    <property type="term" value="F:ligand-gated sodium channel activity"/>
    <property type="evidence" value="ECO:0007669"/>
    <property type="project" value="TreeGrafter"/>
</dbReference>
<feature type="compositionally biased region" description="Low complexity" evidence="13">
    <location>
        <begin position="238"/>
        <end position="249"/>
    </location>
</feature>
<reference evidence="14" key="1">
    <citation type="submission" date="2020-08" db="EMBL/GenBank/DDBJ databases">
        <title>Multicomponent nature underlies the extraordinary mechanical properties of spider dragline silk.</title>
        <authorList>
            <person name="Kono N."/>
            <person name="Nakamura H."/>
            <person name="Mori M."/>
            <person name="Yoshida Y."/>
            <person name="Ohtoshi R."/>
            <person name="Malay A.D."/>
            <person name="Moran D.A.P."/>
            <person name="Tomita M."/>
            <person name="Numata K."/>
            <person name="Arakawa K."/>
        </authorList>
    </citation>
    <scope>NUCLEOTIDE SEQUENCE</scope>
</reference>
<evidence type="ECO:0000256" key="8">
    <source>
        <dbReference type="ARBA" id="ARBA00023065"/>
    </source>
</evidence>
<feature type="compositionally biased region" description="Polar residues" evidence="13">
    <location>
        <begin position="168"/>
        <end position="181"/>
    </location>
</feature>
<dbReference type="Gene3D" id="2.60.470.10">
    <property type="entry name" value="Acid-sensing ion channels like domains"/>
    <property type="match status" value="1"/>
</dbReference>
<keyword evidence="10 12" id="KW-0739">Sodium transport</keyword>
<comment type="caution">
    <text evidence="14">The sequence shown here is derived from an EMBL/GenBank/DDBJ whole genome shotgun (WGS) entry which is preliminary data.</text>
</comment>
<dbReference type="PANTHER" id="PTHR11690:SF299">
    <property type="entry name" value="PICKPOCKET 20, ISOFORM A"/>
    <property type="match status" value="1"/>
</dbReference>
<comment type="subcellular location">
    <subcellularLocation>
        <location evidence="1">Membrane</location>
        <topology evidence="1">Multi-pass membrane protein</topology>
    </subcellularLocation>
</comment>
<protein>
    <submittedName>
        <fullName evidence="14">Acid-sensing ion channel 4-B</fullName>
    </submittedName>
</protein>
<keyword evidence="6" id="KW-1133">Transmembrane helix</keyword>
<feature type="compositionally biased region" description="Polar residues" evidence="13">
    <location>
        <begin position="189"/>
        <end position="210"/>
    </location>
</feature>
<evidence type="ECO:0000256" key="9">
    <source>
        <dbReference type="ARBA" id="ARBA00023136"/>
    </source>
</evidence>
<feature type="region of interest" description="Disordered" evidence="13">
    <location>
        <begin position="167"/>
        <end position="230"/>
    </location>
</feature>
<name>A0A8X6TVN8_NEPPI</name>
<keyword evidence="5 12" id="KW-0812">Transmembrane</keyword>
<evidence type="ECO:0000256" key="2">
    <source>
        <dbReference type="ARBA" id="ARBA00007193"/>
    </source>
</evidence>
<evidence type="ECO:0000256" key="7">
    <source>
        <dbReference type="ARBA" id="ARBA00023053"/>
    </source>
</evidence>
<evidence type="ECO:0000256" key="3">
    <source>
        <dbReference type="ARBA" id="ARBA00022448"/>
    </source>
</evidence>
<feature type="region of interest" description="Disordered" evidence="13">
    <location>
        <begin position="236"/>
        <end position="255"/>
    </location>
</feature>
<evidence type="ECO:0000256" key="11">
    <source>
        <dbReference type="ARBA" id="ARBA00023303"/>
    </source>
</evidence>
<dbReference type="EMBL" id="BMAW01112298">
    <property type="protein sequence ID" value="GFT51834.1"/>
    <property type="molecule type" value="Genomic_DNA"/>
</dbReference>
<dbReference type="PRINTS" id="PR01078">
    <property type="entry name" value="AMINACHANNEL"/>
</dbReference>
<evidence type="ECO:0000256" key="5">
    <source>
        <dbReference type="ARBA" id="ARBA00022692"/>
    </source>
</evidence>
<feature type="compositionally biased region" description="Low complexity" evidence="13">
    <location>
        <begin position="211"/>
        <end position="228"/>
    </location>
</feature>
<evidence type="ECO:0000313" key="15">
    <source>
        <dbReference type="Proteomes" id="UP000887013"/>
    </source>
</evidence>
<keyword evidence="7" id="KW-0915">Sodium</keyword>
<evidence type="ECO:0000256" key="10">
    <source>
        <dbReference type="ARBA" id="ARBA00023201"/>
    </source>
</evidence>
<accession>A0A8X6TVN8</accession>
<dbReference type="Pfam" id="PF00858">
    <property type="entry name" value="ASC"/>
    <property type="match status" value="1"/>
</dbReference>
<evidence type="ECO:0000256" key="12">
    <source>
        <dbReference type="RuleBase" id="RU000679"/>
    </source>
</evidence>
<evidence type="ECO:0000313" key="14">
    <source>
        <dbReference type="EMBL" id="GFT51834.1"/>
    </source>
</evidence>